<name>A0A1V6PNL4_9EURO</name>
<organism evidence="8 9">
    <name type="scientific">Penicillium antarcticum</name>
    <dbReference type="NCBI Taxonomy" id="416450"/>
    <lineage>
        <taxon>Eukaryota</taxon>
        <taxon>Fungi</taxon>
        <taxon>Dikarya</taxon>
        <taxon>Ascomycota</taxon>
        <taxon>Pezizomycotina</taxon>
        <taxon>Eurotiomycetes</taxon>
        <taxon>Eurotiomycetidae</taxon>
        <taxon>Eurotiales</taxon>
        <taxon>Aspergillaceae</taxon>
        <taxon>Penicillium</taxon>
    </lineage>
</organism>
<dbReference type="Pfam" id="PF05699">
    <property type="entry name" value="Dimer_Tnp_hAT"/>
    <property type="match status" value="1"/>
</dbReference>
<evidence type="ECO:0000256" key="3">
    <source>
        <dbReference type="ARBA" id="ARBA00022771"/>
    </source>
</evidence>
<evidence type="ECO:0000313" key="9">
    <source>
        <dbReference type="Proteomes" id="UP000191672"/>
    </source>
</evidence>
<dbReference type="Proteomes" id="UP000191672">
    <property type="component" value="Unassembled WGS sequence"/>
</dbReference>
<proteinExistence type="predicted"/>
<dbReference type="SMART" id="SM00614">
    <property type="entry name" value="ZnF_BED"/>
    <property type="match status" value="1"/>
</dbReference>
<dbReference type="GO" id="GO:0008270">
    <property type="term" value="F:zinc ion binding"/>
    <property type="evidence" value="ECO:0007669"/>
    <property type="project" value="UniProtKB-KW"/>
</dbReference>
<dbReference type="PANTHER" id="PTHR46481">
    <property type="entry name" value="ZINC FINGER BED DOMAIN-CONTAINING PROTEIN 4"/>
    <property type="match status" value="1"/>
</dbReference>
<evidence type="ECO:0000256" key="6">
    <source>
        <dbReference type="SAM" id="MobiDB-lite"/>
    </source>
</evidence>
<evidence type="ECO:0000256" key="4">
    <source>
        <dbReference type="ARBA" id="ARBA00022833"/>
    </source>
</evidence>
<reference evidence="9" key="1">
    <citation type="journal article" date="2017" name="Nat. Microbiol.">
        <title>Global analysis of biosynthetic gene clusters reveals vast potential of secondary metabolite production in Penicillium species.</title>
        <authorList>
            <person name="Nielsen J.C."/>
            <person name="Grijseels S."/>
            <person name="Prigent S."/>
            <person name="Ji B."/>
            <person name="Dainat J."/>
            <person name="Nielsen K.F."/>
            <person name="Frisvad J.C."/>
            <person name="Workman M."/>
            <person name="Nielsen J."/>
        </authorList>
    </citation>
    <scope>NUCLEOTIDE SEQUENCE [LARGE SCALE GENOMIC DNA]</scope>
    <source>
        <strain evidence="9">IBT 31811</strain>
    </source>
</reference>
<dbReference type="GO" id="GO:0046983">
    <property type="term" value="F:protein dimerization activity"/>
    <property type="evidence" value="ECO:0007669"/>
    <property type="project" value="InterPro"/>
</dbReference>
<protein>
    <recommendedName>
        <fullName evidence="7">HAT C-terminal dimerisation domain-containing protein</fullName>
    </recommendedName>
</protein>
<comment type="subcellular location">
    <subcellularLocation>
        <location evidence="1">Nucleus</location>
    </subcellularLocation>
</comment>
<evidence type="ECO:0000313" key="8">
    <source>
        <dbReference type="EMBL" id="OQD78126.1"/>
    </source>
</evidence>
<evidence type="ECO:0000259" key="7">
    <source>
        <dbReference type="Pfam" id="PF05699"/>
    </source>
</evidence>
<feature type="region of interest" description="Disordered" evidence="6">
    <location>
        <begin position="781"/>
        <end position="823"/>
    </location>
</feature>
<evidence type="ECO:0000256" key="5">
    <source>
        <dbReference type="ARBA" id="ARBA00023242"/>
    </source>
</evidence>
<keyword evidence="9" id="KW-1185">Reference proteome</keyword>
<dbReference type="InterPro" id="IPR012337">
    <property type="entry name" value="RNaseH-like_sf"/>
</dbReference>
<keyword evidence="4" id="KW-0862">Zinc</keyword>
<dbReference type="GO" id="GO:0005634">
    <property type="term" value="C:nucleus"/>
    <property type="evidence" value="ECO:0007669"/>
    <property type="project" value="UniProtKB-SubCell"/>
</dbReference>
<sequence length="915" mass="105924">MSYSQASQSQYSFYADSDLGLNPDILHSDDISALISSQTVLTSVSQVSSLTAPLSLPRVGPPLQQYWVLYSSKPSREMDESRKSFVTWWLNTEFGSKPDIQDSIRWDGKKTSNIWDNFNQVAHEKTGKPKVMCTTCLCTLVHPRFRRAGSSPMNAHIKAGSCTRKPVQKIDQMLKQMPTFPQNPSFSQERLAKAILDFISTAHLPFRIIEHTQFKDLVEVIQQAPSKVNIPSARSMRRYLDSTVKSSQKEILRRLPDRSRLSIALDCWTSPFQQAFMAVTGYFLDQDWNYCEVLLGFEHLHGSHTGENLSKTVIQLLTDHEITDRVLSVTTDNATNNNTLMMNIQETIQSQSRSDTLIFRVPCIAHVIQLSLNELLGKLKVTPPNKEIELEWSDERTHSFQTKQSSSTRQIADTLKKSKIRGLAVFINASPQRREAFMALQTKEPRLIPIQDVQTRWNSTFMMLNRAKRLQPFYDQYCTHHQYLHFKLDQEEWRQIEYLLLLTKPFFDFTTMLSKTRDVTTHNIYSIYNKLFSHLDEAERKLKNKGVIWKKSMLQALQTAKKKLSKYYTATDHESYGEIYALATILCPSKKLRYFASTDWQGEIDYVKHYHGVLKREFHRYKDMLHHDSDTMVVQDATGEARDDDYYDLDTACASQNQPQDKLSKPEDDEIARYLARGIERQKPRAFWKEHENEFPILARMARDILSIPASGAGVERLFNCARDICHYRRGQLKPSTIRGLMLHQLATKFEVEQKEFEVIKEHLSAGEAVLLDQARKPIPQLETVEPISDNEEEEQELGIEDTQRIESYDENSEDGETDNRSAYLDRIKRRDTARCDCELGNQTVNHVLLECPLHQNERNWMRSALSDQGIAFRRDELLTRPEARTIVAEFMVKTGLKWPISDSRFNSFRRGRRG</sequence>
<keyword evidence="3" id="KW-0863">Zinc-finger</keyword>
<dbReference type="InterPro" id="IPR052035">
    <property type="entry name" value="ZnF_BED_domain_contain"/>
</dbReference>
<dbReference type="AlphaFoldDB" id="A0A1V6PNL4"/>
<accession>A0A1V6PNL4</accession>
<dbReference type="SUPFAM" id="SSF53098">
    <property type="entry name" value="Ribonuclease H-like"/>
    <property type="match status" value="1"/>
</dbReference>
<evidence type="ECO:0000256" key="1">
    <source>
        <dbReference type="ARBA" id="ARBA00004123"/>
    </source>
</evidence>
<dbReference type="PANTHER" id="PTHR46481:SF10">
    <property type="entry name" value="ZINC FINGER BED DOMAIN-CONTAINING PROTEIN 39"/>
    <property type="match status" value="1"/>
</dbReference>
<evidence type="ECO:0000256" key="2">
    <source>
        <dbReference type="ARBA" id="ARBA00022723"/>
    </source>
</evidence>
<dbReference type="EMBL" id="MDYN01000086">
    <property type="protein sequence ID" value="OQD78126.1"/>
    <property type="molecule type" value="Genomic_DNA"/>
</dbReference>
<feature type="compositionally biased region" description="Acidic residues" evidence="6">
    <location>
        <begin position="789"/>
        <end position="800"/>
    </location>
</feature>
<feature type="domain" description="HAT C-terminal dimerisation" evidence="7">
    <location>
        <begin position="680"/>
        <end position="742"/>
    </location>
</feature>
<comment type="caution">
    <text evidence="8">The sequence shown here is derived from an EMBL/GenBank/DDBJ whole genome shotgun (WGS) entry which is preliminary data.</text>
</comment>
<dbReference type="InterPro" id="IPR008906">
    <property type="entry name" value="HATC_C_dom"/>
</dbReference>
<keyword evidence="5" id="KW-0539">Nucleus</keyword>
<gene>
    <name evidence="8" type="ORF">PENANT_c086G04288</name>
</gene>
<keyword evidence="2" id="KW-0479">Metal-binding</keyword>